<evidence type="ECO:0000256" key="9">
    <source>
        <dbReference type="SAM" id="MobiDB-lite"/>
    </source>
</evidence>
<name>A0A0D6EST7_SPOSA</name>
<dbReference type="AlphaFoldDB" id="A0A0D6EST7"/>
<feature type="compositionally biased region" description="Acidic residues" evidence="9">
    <location>
        <begin position="397"/>
        <end position="407"/>
    </location>
</feature>
<dbReference type="OrthoDB" id="8693905at2759"/>
<dbReference type="GO" id="GO:0005524">
    <property type="term" value="F:ATP binding"/>
    <property type="evidence" value="ECO:0007669"/>
    <property type="project" value="UniProtKB-KW"/>
</dbReference>
<comment type="catalytic activity">
    <reaction evidence="8">
        <text>L-seryl-[protein] + ATP = O-phospho-L-seryl-[protein] + ADP + H(+)</text>
        <dbReference type="Rhea" id="RHEA:17989"/>
        <dbReference type="Rhea" id="RHEA-COMP:9863"/>
        <dbReference type="Rhea" id="RHEA-COMP:11604"/>
        <dbReference type="ChEBI" id="CHEBI:15378"/>
        <dbReference type="ChEBI" id="CHEBI:29999"/>
        <dbReference type="ChEBI" id="CHEBI:30616"/>
        <dbReference type="ChEBI" id="CHEBI:83421"/>
        <dbReference type="ChEBI" id="CHEBI:456216"/>
        <dbReference type="EC" id="2.7.11.1"/>
    </reaction>
</comment>
<evidence type="ECO:0000256" key="8">
    <source>
        <dbReference type="ARBA" id="ARBA00048679"/>
    </source>
</evidence>
<evidence type="ECO:0000259" key="10">
    <source>
        <dbReference type="PROSITE" id="PS50011"/>
    </source>
</evidence>
<dbReference type="Gene3D" id="1.25.10.10">
    <property type="entry name" value="Leucine-rich Repeat Variant"/>
    <property type="match status" value="2"/>
</dbReference>
<dbReference type="Proteomes" id="UP000243876">
    <property type="component" value="Unassembled WGS sequence"/>
</dbReference>
<dbReference type="EC" id="2.7.11.1" evidence="1"/>
<feature type="region of interest" description="Disordered" evidence="9">
    <location>
        <begin position="419"/>
        <end position="542"/>
    </location>
</feature>
<dbReference type="EMBL" id="CENE01000039">
    <property type="protein sequence ID" value="CEQ42898.1"/>
    <property type="molecule type" value="Genomic_DNA"/>
</dbReference>
<organism evidence="11 12">
    <name type="scientific">Sporidiobolus salmonicolor</name>
    <name type="common">Yeast-like fungus</name>
    <name type="synonym">Sporobolomyces salmonicolor</name>
    <dbReference type="NCBI Taxonomy" id="5005"/>
    <lineage>
        <taxon>Eukaryota</taxon>
        <taxon>Fungi</taxon>
        <taxon>Dikarya</taxon>
        <taxon>Basidiomycota</taxon>
        <taxon>Pucciniomycotina</taxon>
        <taxon>Microbotryomycetes</taxon>
        <taxon>Sporidiobolales</taxon>
        <taxon>Sporidiobolaceae</taxon>
        <taxon>Sporobolomyces</taxon>
    </lineage>
</organism>
<dbReference type="SUPFAM" id="SSF56112">
    <property type="entry name" value="Protein kinase-like (PK-like)"/>
    <property type="match status" value="1"/>
</dbReference>
<feature type="region of interest" description="Disordered" evidence="9">
    <location>
        <begin position="1163"/>
        <end position="1222"/>
    </location>
</feature>
<feature type="region of interest" description="Disordered" evidence="9">
    <location>
        <begin position="388"/>
        <end position="407"/>
    </location>
</feature>
<dbReference type="Gene3D" id="1.10.510.10">
    <property type="entry name" value="Transferase(Phosphotransferase) domain 1"/>
    <property type="match status" value="1"/>
</dbReference>
<evidence type="ECO:0000313" key="11">
    <source>
        <dbReference type="EMBL" id="CEQ42898.1"/>
    </source>
</evidence>
<accession>A0A0D6EST7</accession>
<gene>
    <name evidence="11" type="primary">SPOSA6832_04772</name>
</gene>
<dbReference type="PANTHER" id="PTHR24361">
    <property type="entry name" value="MITOGEN-ACTIVATED KINASE KINASE KINASE"/>
    <property type="match status" value="1"/>
</dbReference>
<dbReference type="Pfam" id="PF00069">
    <property type="entry name" value="Pkinase"/>
    <property type="match status" value="1"/>
</dbReference>
<comment type="catalytic activity">
    <reaction evidence="7">
        <text>L-threonyl-[protein] + ATP = O-phospho-L-threonyl-[protein] + ADP + H(+)</text>
        <dbReference type="Rhea" id="RHEA:46608"/>
        <dbReference type="Rhea" id="RHEA-COMP:11060"/>
        <dbReference type="Rhea" id="RHEA-COMP:11605"/>
        <dbReference type="ChEBI" id="CHEBI:15378"/>
        <dbReference type="ChEBI" id="CHEBI:30013"/>
        <dbReference type="ChEBI" id="CHEBI:30616"/>
        <dbReference type="ChEBI" id="CHEBI:61977"/>
        <dbReference type="ChEBI" id="CHEBI:456216"/>
        <dbReference type="EC" id="2.7.11.1"/>
    </reaction>
</comment>
<evidence type="ECO:0000256" key="5">
    <source>
        <dbReference type="ARBA" id="ARBA00022777"/>
    </source>
</evidence>
<feature type="non-terminal residue" evidence="11">
    <location>
        <position position="1"/>
    </location>
</feature>
<feature type="compositionally biased region" description="Basic and acidic residues" evidence="9">
    <location>
        <begin position="45"/>
        <end position="58"/>
    </location>
</feature>
<dbReference type="InterPro" id="IPR011009">
    <property type="entry name" value="Kinase-like_dom_sf"/>
</dbReference>
<feature type="region of interest" description="Disordered" evidence="9">
    <location>
        <begin position="283"/>
        <end position="376"/>
    </location>
</feature>
<dbReference type="SMART" id="SM00220">
    <property type="entry name" value="S_TKc"/>
    <property type="match status" value="1"/>
</dbReference>
<evidence type="ECO:0000313" key="12">
    <source>
        <dbReference type="Proteomes" id="UP000243876"/>
    </source>
</evidence>
<dbReference type="SUPFAM" id="SSF48371">
    <property type="entry name" value="ARM repeat"/>
    <property type="match status" value="1"/>
</dbReference>
<keyword evidence="4" id="KW-0547">Nucleotide-binding</keyword>
<keyword evidence="6" id="KW-0067">ATP-binding</keyword>
<dbReference type="InterPro" id="IPR016024">
    <property type="entry name" value="ARM-type_fold"/>
</dbReference>
<evidence type="ECO:0000256" key="3">
    <source>
        <dbReference type="ARBA" id="ARBA00022679"/>
    </source>
</evidence>
<evidence type="ECO:0000256" key="4">
    <source>
        <dbReference type="ARBA" id="ARBA00022741"/>
    </source>
</evidence>
<protein>
    <recommendedName>
        <fullName evidence="1">non-specific serine/threonine protein kinase</fullName>
        <ecNumber evidence="1">2.7.11.1</ecNumber>
    </recommendedName>
</protein>
<dbReference type="InterPro" id="IPR000719">
    <property type="entry name" value="Prot_kinase_dom"/>
</dbReference>
<evidence type="ECO:0000256" key="2">
    <source>
        <dbReference type="ARBA" id="ARBA00022527"/>
    </source>
</evidence>
<dbReference type="CDD" id="cd06627">
    <property type="entry name" value="STKc_Cdc7_like"/>
    <property type="match status" value="1"/>
</dbReference>
<dbReference type="GO" id="GO:0005737">
    <property type="term" value="C:cytoplasm"/>
    <property type="evidence" value="ECO:0007669"/>
    <property type="project" value="TreeGrafter"/>
</dbReference>
<feature type="domain" description="Protein kinase" evidence="10">
    <location>
        <begin position="17"/>
        <end position="277"/>
    </location>
</feature>
<feature type="compositionally biased region" description="Low complexity" evidence="9">
    <location>
        <begin position="352"/>
        <end position="361"/>
    </location>
</feature>
<keyword evidence="5" id="KW-0418">Kinase</keyword>
<sequence length="1222" mass="133614">MRRQAGQSSLRAWLGSWSLAVRSGAARTARASQGRSPGRQGLRAGELDRGTRRDEDEIDLSHIPKAELPDIMQEIDLLKNLHHPNIVQYRGYARTDSALYIVLEYCENGSLSAIIKKFGRFPESLVALYTLQVLQGLQYLHDEGVIHRDIKGSNILATKEGSIKLADFGVATRVGGPSDSAVVGSPYWMAPEVVDQTGATTASDIWSLGALVIELLTGKPPYHFLDPMPALFRIVNDDCPPLPEGASAVVRDFLAQCFQKDGNLRIGARKLLRHPWMVAAKRQAEITSRERQPRAARSMSLYDDTVQKQGDAHARERAAAPTTSNARSPRLPSSSNENRSPQLRQLHRRPSAELASALAPPFKSLPPTLAPAAKRRQSNAGLPLAIIQDQGSVGGEGEAEEGDNWDSDFEEGISISKIAALDRDSSDSSAPSDEDAESNSATIRPAKKTASVGATTKDKEGMAPILEDYSDLVDDDERDPFEGKVASLREKTRSGKLLLHPKDLSPSFAPSSFSSVRPSSPSQNQNPPSRPPSRTGSSIDKYSEADVDDYSDVFGRTLKSRLESLKLNTRLSNKSWLGDEDSDEEDPFAFVDSDPLSSSAEAEVYDDLETNLARDQAARQCALVSELIDVLAGGRGGGVDDWETREAALQLTGLLEESEDAKTHFVRSHGMLVVVEALQVARSREILSILLRIVNLIVGSDAGTLEKIALVGGCPVVMSFASKRYSREIRLEAALFIGSMCRTSLLTAEETEERRQLQMFVSCRGLRTLVDMMDESYNEGKDLVWMAVDGVSRVFEMHGPTPRNDFCRILSQEGLLEPLSSALLSVCTDDDDLAESAKFKIMNVLLLFAQSDHKVKEAMASRATVLRLIKAAGLLQPDLLALLLKTIKNLSMIPAALDVLQNANTIEVLVGILGRDFRGRLGAEIQNHAVNTLFNLCRLSKVRQEEAASAGAIPLLQRIVRDNSPLKQFALPILCDFAHAGKACRKLLWLHDGVAFYLNLLKDTFWVNPALEAVLAWLQDEPARVEDCLLAPTAVESLVRLFCKTKSTTFENLLEPFHKILRASSTVASRLATQSGFVKRITERLATFPSKKAVVRLNLLRITKTIFDSLLDRRDKDKVVMILAGPVAKLANEDKAVLSRQLAKALAGEFAAVKEDAKRSLAQRAMRRGASEGATPVGPPLSTDAATRRFLGSGLFSPPSTSPRRAPLPDFAAPPRRSATPR</sequence>
<keyword evidence="3" id="KW-0808">Transferase</keyword>
<proteinExistence type="predicted"/>
<dbReference type="PROSITE" id="PS50011">
    <property type="entry name" value="PROTEIN_KINASE_DOM"/>
    <property type="match status" value="1"/>
</dbReference>
<dbReference type="PANTHER" id="PTHR24361:SF433">
    <property type="entry name" value="PROTEIN KINASE DOMAIN-CONTAINING PROTEIN"/>
    <property type="match status" value="1"/>
</dbReference>
<dbReference type="GO" id="GO:0004674">
    <property type="term" value="F:protein serine/threonine kinase activity"/>
    <property type="evidence" value="ECO:0007669"/>
    <property type="project" value="UniProtKB-KW"/>
</dbReference>
<dbReference type="InterPro" id="IPR011989">
    <property type="entry name" value="ARM-like"/>
</dbReference>
<feature type="compositionally biased region" description="Basic and acidic residues" evidence="9">
    <location>
        <begin position="283"/>
        <end position="293"/>
    </location>
</feature>
<keyword evidence="12" id="KW-1185">Reference proteome</keyword>
<evidence type="ECO:0000256" key="7">
    <source>
        <dbReference type="ARBA" id="ARBA00047899"/>
    </source>
</evidence>
<feature type="compositionally biased region" description="Acidic residues" evidence="9">
    <location>
        <begin position="468"/>
        <end position="479"/>
    </location>
</feature>
<feature type="region of interest" description="Disordered" evidence="9">
    <location>
        <begin position="27"/>
        <end position="58"/>
    </location>
</feature>
<evidence type="ECO:0000256" key="1">
    <source>
        <dbReference type="ARBA" id="ARBA00012513"/>
    </source>
</evidence>
<feature type="compositionally biased region" description="Low complexity" evidence="9">
    <location>
        <begin position="505"/>
        <end position="538"/>
    </location>
</feature>
<evidence type="ECO:0000256" key="6">
    <source>
        <dbReference type="ARBA" id="ARBA00022840"/>
    </source>
</evidence>
<keyword evidence="2" id="KW-0723">Serine/threonine-protein kinase</keyword>
<feature type="compositionally biased region" description="Polar residues" evidence="9">
    <location>
        <begin position="321"/>
        <end position="343"/>
    </location>
</feature>
<dbReference type="InterPro" id="IPR053235">
    <property type="entry name" value="Ser_Thr_kinase"/>
</dbReference>
<reference evidence="12" key="1">
    <citation type="submission" date="2015-02" db="EMBL/GenBank/DDBJ databases">
        <authorList>
            <person name="Gon?alves P."/>
        </authorList>
    </citation>
    <scope>NUCLEOTIDE SEQUENCE [LARGE SCALE GENOMIC DNA]</scope>
</reference>